<dbReference type="GO" id="GO:0016746">
    <property type="term" value="F:acyltransferase activity"/>
    <property type="evidence" value="ECO:0007669"/>
    <property type="project" value="UniProtKB-KW"/>
</dbReference>
<feature type="domain" description="Phospholipid/glycerol acyltransferase" evidence="2">
    <location>
        <begin position="251"/>
        <end position="370"/>
    </location>
</feature>
<feature type="compositionally biased region" description="Low complexity" evidence="1">
    <location>
        <begin position="22"/>
        <end position="51"/>
    </location>
</feature>
<keyword evidence="3" id="KW-0808">Transferase</keyword>
<sequence length="464" mass="50288">MSEEQPTGTGETGGTTRKRTAAKSAPAKKAAAARKAPAAKSTTQKTPAAKSAAKKATKKATTKKATAKKPAPKKAAATKAPEQPPTATPERRTPERRTTAEAPTTPAGRPSRRSIGAAARHSAGRRPDRPAYDAATSPLRVVPDPPEAPEQNTATPALRPGDFEGLVNLLIEALRKAGSMVGIEGEDLEQRIAAALAFVRRRLTGDYEIDDFGFDPEFTEKVWLPILRPLYKRWFRVEVRGVENIPDDGPALVVANHSGTLPVDGLMTQVAIHDEHPRHRHVRMLGADLVFESPLIGEFSRKAGTTLASNPDIERLFAQRELVAVFPEGFKGVGKPFAERYKLQRFGRGGFVAAALRAEVPIIPCSIVGAEEIFPMIGNLKGLARLLGFPYFPITPLFPLFGLAGLIPLPSKWIIEFGEPIATDSYGAAAADDPMLVFDLTDQVRETIQQSLYSLLLQRRSVFF</sequence>
<accession>A0A839NBB0</accession>
<feature type="compositionally biased region" description="Basic and acidic residues" evidence="1">
    <location>
        <begin position="89"/>
        <end position="99"/>
    </location>
</feature>
<dbReference type="PANTHER" id="PTHR22753">
    <property type="entry name" value="TRANSMEMBRANE PROTEIN 68"/>
    <property type="match status" value="1"/>
</dbReference>
<evidence type="ECO:0000313" key="4">
    <source>
        <dbReference type="Proteomes" id="UP000559182"/>
    </source>
</evidence>
<dbReference type="InterPro" id="IPR002123">
    <property type="entry name" value="Plipid/glycerol_acylTrfase"/>
</dbReference>
<feature type="region of interest" description="Disordered" evidence="1">
    <location>
        <begin position="1"/>
        <end position="159"/>
    </location>
</feature>
<dbReference type="GO" id="GO:0016020">
    <property type="term" value="C:membrane"/>
    <property type="evidence" value="ECO:0007669"/>
    <property type="project" value="TreeGrafter"/>
</dbReference>
<dbReference type="Proteomes" id="UP000559182">
    <property type="component" value="Unassembled WGS sequence"/>
</dbReference>
<keyword evidence="3" id="KW-0012">Acyltransferase</keyword>
<dbReference type="SUPFAM" id="SSF69593">
    <property type="entry name" value="Glycerol-3-phosphate (1)-acyltransferase"/>
    <property type="match status" value="1"/>
</dbReference>
<evidence type="ECO:0000256" key="1">
    <source>
        <dbReference type="SAM" id="MobiDB-lite"/>
    </source>
</evidence>
<proteinExistence type="predicted"/>
<dbReference type="CDD" id="cd07987">
    <property type="entry name" value="LPLAT_MGAT-like"/>
    <property type="match status" value="1"/>
</dbReference>
<keyword evidence="4" id="KW-1185">Reference proteome</keyword>
<name>A0A839NBB0_9MICO</name>
<dbReference type="SMART" id="SM00563">
    <property type="entry name" value="PlsC"/>
    <property type="match status" value="1"/>
</dbReference>
<feature type="compositionally biased region" description="Basic residues" evidence="1">
    <location>
        <begin position="52"/>
        <end position="72"/>
    </location>
</feature>
<protein>
    <submittedName>
        <fullName evidence="3">1-acyl-sn-glycerol-3-phosphate acyltransferase</fullName>
    </submittedName>
</protein>
<gene>
    <name evidence="3" type="ORF">FHU39_002934</name>
</gene>
<reference evidence="3 4" key="1">
    <citation type="submission" date="2020-08" db="EMBL/GenBank/DDBJ databases">
        <title>Sequencing the genomes of 1000 actinobacteria strains.</title>
        <authorList>
            <person name="Klenk H.-P."/>
        </authorList>
    </citation>
    <scope>NUCLEOTIDE SEQUENCE [LARGE SCALE GENOMIC DNA]</scope>
    <source>
        <strain evidence="3 4">DSM 105369</strain>
    </source>
</reference>
<evidence type="ECO:0000259" key="2">
    <source>
        <dbReference type="SMART" id="SM00563"/>
    </source>
</evidence>
<dbReference type="EMBL" id="JACHVQ010000002">
    <property type="protein sequence ID" value="MBB2892916.1"/>
    <property type="molecule type" value="Genomic_DNA"/>
</dbReference>
<organism evidence="3 4">
    <name type="scientific">Flexivirga oryzae</name>
    <dbReference type="NCBI Taxonomy" id="1794944"/>
    <lineage>
        <taxon>Bacteria</taxon>
        <taxon>Bacillati</taxon>
        <taxon>Actinomycetota</taxon>
        <taxon>Actinomycetes</taxon>
        <taxon>Micrococcales</taxon>
        <taxon>Dermacoccaceae</taxon>
        <taxon>Flexivirga</taxon>
    </lineage>
</organism>
<dbReference type="AlphaFoldDB" id="A0A839NBB0"/>
<dbReference type="PANTHER" id="PTHR22753:SF14">
    <property type="entry name" value="MONOACYLGLYCEROL_DIACYLGLYCEROL O-ACYLTRANSFERASE"/>
    <property type="match status" value="1"/>
</dbReference>
<dbReference type="Pfam" id="PF01553">
    <property type="entry name" value="Acyltransferase"/>
    <property type="match status" value="1"/>
</dbReference>
<evidence type="ECO:0000313" key="3">
    <source>
        <dbReference type="EMBL" id="MBB2892916.1"/>
    </source>
</evidence>
<comment type="caution">
    <text evidence="3">The sequence shown here is derived from an EMBL/GenBank/DDBJ whole genome shotgun (WGS) entry which is preliminary data.</text>
</comment>
<dbReference type="RefSeq" id="WP_343065904.1">
    <property type="nucleotide sequence ID" value="NZ_JACHVQ010000002.1"/>
</dbReference>